<accession>B9STY9</accession>
<reference evidence="2" key="1">
    <citation type="journal article" date="2010" name="Nat. Biotechnol.">
        <title>Draft genome sequence of the oilseed species Ricinus communis.</title>
        <authorList>
            <person name="Chan A.P."/>
            <person name="Crabtree J."/>
            <person name="Zhao Q."/>
            <person name="Lorenzi H."/>
            <person name="Orvis J."/>
            <person name="Puiu D."/>
            <person name="Melake-Berhan A."/>
            <person name="Jones K.M."/>
            <person name="Redman J."/>
            <person name="Chen G."/>
            <person name="Cahoon E.B."/>
            <person name="Gedil M."/>
            <person name="Stanke M."/>
            <person name="Haas B.J."/>
            <person name="Wortman J.R."/>
            <person name="Fraser-Liggett C.M."/>
            <person name="Ravel J."/>
            <person name="Rabinowicz P.D."/>
        </authorList>
    </citation>
    <scope>NUCLEOTIDE SEQUENCE [LARGE SCALE GENOMIC DNA]</scope>
    <source>
        <strain evidence="2">cv. Hale</strain>
    </source>
</reference>
<dbReference type="AlphaFoldDB" id="B9STY9"/>
<dbReference type="InParanoid" id="B9STY9"/>
<dbReference type="EMBL" id="EQ974136">
    <property type="protein sequence ID" value="EEF32924.1"/>
    <property type="molecule type" value="Genomic_DNA"/>
</dbReference>
<name>B9STY9_RICCO</name>
<gene>
    <name evidence="1" type="ORF">RCOM_0752580</name>
</gene>
<keyword evidence="2" id="KW-1185">Reference proteome</keyword>
<protein>
    <submittedName>
        <fullName evidence="1">Uncharacterized protein</fullName>
    </submittedName>
</protein>
<dbReference type="Proteomes" id="UP000008311">
    <property type="component" value="Unassembled WGS sequence"/>
</dbReference>
<organism evidence="1 2">
    <name type="scientific">Ricinus communis</name>
    <name type="common">Castor bean</name>
    <dbReference type="NCBI Taxonomy" id="3988"/>
    <lineage>
        <taxon>Eukaryota</taxon>
        <taxon>Viridiplantae</taxon>
        <taxon>Streptophyta</taxon>
        <taxon>Embryophyta</taxon>
        <taxon>Tracheophyta</taxon>
        <taxon>Spermatophyta</taxon>
        <taxon>Magnoliopsida</taxon>
        <taxon>eudicotyledons</taxon>
        <taxon>Gunneridae</taxon>
        <taxon>Pentapetalae</taxon>
        <taxon>rosids</taxon>
        <taxon>fabids</taxon>
        <taxon>Malpighiales</taxon>
        <taxon>Euphorbiaceae</taxon>
        <taxon>Acalyphoideae</taxon>
        <taxon>Acalypheae</taxon>
        <taxon>Ricinus</taxon>
    </lineage>
</organism>
<evidence type="ECO:0000313" key="1">
    <source>
        <dbReference type="EMBL" id="EEF32924.1"/>
    </source>
</evidence>
<evidence type="ECO:0000313" key="2">
    <source>
        <dbReference type="Proteomes" id="UP000008311"/>
    </source>
</evidence>
<sequence length="58" mass="6624">MPIGHAELTWVLYHFKGKMSLFEGKFRETGKNHPCQYAQDSGIFDHLCKSKILAVAGW</sequence>
<proteinExistence type="predicted"/>